<dbReference type="GO" id="GO:0008270">
    <property type="term" value="F:zinc ion binding"/>
    <property type="evidence" value="ECO:0007669"/>
    <property type="project" value="UniProtKB-KW"/>
</dbReference>
<evidence type="ECO:0000256" key="9">
    <source>
        <dbReference type="SAM" id="Coils"/>
    </source>
</evidence>
<name>A0A9W8DX72_9FUNG</name>
<dbReference type="PIRSF" id="PIRSF023577">
    <property type="entry name" value="ENOS_interacting"/>
    <property type="match status" value="1"/>
</dbReference>
<evidence type="ECO:0000256" key="8">
    <source>
        <dbReference type="PROSITE-ProRule" id="PRU00175"/>
    </source>
</evidence>
<reference evidence="12" key="1">
    <citation type="submission" date="2022-07" db="EMBL/GenBank/DDBJ databases">
        <title>Phylogenomic reconstructions and comparative analyses of Kickxellomycotina fungi.</title>
        <authorList>
            <person name="Reynolds N.K."/>
            <person name="Stajich J.E."/>
            <person name="Barry K."/>
            <person name="Grigoriev I.V."/>
            <person name="Crous P."/>
            <person name="Smith M.E."/>
        </authorList>
    </citation>
    <scope>NUCLEOTIDE SEQUENCE</scope>
    <source>
        <strain evidence="12">NBRC 100468</strain>
    </source>
</reference>
<protein>
    <recommendedName>
        <fullName evidence="11">RING-type domain-containing protein</fullName>
    </recommendedName>
</protein>
<comment type="subcellular location">
    <subcellularLocation>
        <location evidence="1 7">Nucleus</location>
    </subcellularLocation>
</comment>
<dbReference type="AlphaFoldDB" id="A0A9W8DX72"/>
<dbReference type="PROSITE" id="PS50089">
    <property type="entry name" value="ZF_RING_2"/>
    <property type="match status" value="1"/>
</dbReference>
<dbReference type="Proteomes" id="UP001150538">
    <property type="component" value="Unassembled WGS sequence"/>
</dbReference>
<feature type="compositionally biased region" description="Basic and acidic residues" evidence="10">
    <location>
        <begin position="173"/>
        <end position="182"/>
    </location>
</feature>
<feature type="coiled-coil region" evidence="9">
    <location>
        <begin position="74"/>
        <end position="108"/>
    </location>
</feature>
<evidence type="ECO:0000256" key="4">
    <source>
        <dbReference type="ARBA" id="ARBA00022771"/>
    </source>
</evidence>
<evidence type="ECO:0000256" key="10">
    <source>
        <dbReference type="SAM" id="MobiDB-lite"/>
    </source>
</evidence>
<organism evidence="12 13">
    <name type="scientific">Mycoemilia scoparia</name>
    <dbReference type="NCBI Taxonomy" id="417184"/>
    <lineage>
        <taxon>Eukaryota</taxon>
        <taxon>Fungi</taxon>
        <taxon>Fungi incertae sedis</taxon>
        <taxon>Zoopagomycota</taxon>
        <taxon>Kickxellomycotina</taxon>
        <taxon>Kickxellomycetes</taxon>
        <taxon>Kickxellales</taxon>
        <taxon>Kickxellaceae</taxon>
        <taxon>Mycoemilia</taxon>
    </lineage>
</organism>
<evidence type="ECO:0000259" key="11">
    <source>
        <dbReference type="PROSITE" id="PS50089"/>
    </source>
</evidence>
<dbReference type="OrthoDB" id="116827at2759"/>
<dbReference type="Pfam" id="PF04641">
    <property type="entry name" value="Rtf2"/>
    <property type="match status" value="1"/>
</dbReference>
<feature type="region of interest" description="Disordered" evidence="10">
    <location>
        <begin position="196"/>
        <end position="230"/>
    </location>
</feature>
<dbReference type="GO" id="GO:0061630">
    <property type="term" value="F:ubiquitin protein ligase activity"/>
    <property type="evidence" value="ECO:0007669"/>
    <property type="project" value="InterPro"/>
</dbReference>
<gene>
    <name evidence="12" type="ORF">H4219_000376</name>
</gene>
<keyword evidence="3" id="KW-0479">Metal-binding</keyword>
<evidence type="ECO:0000256" key="1">
    <source>
        <dbReference type="ARBA" id="ARBA00004123"/>
    </source>
</evidence>
<feature type="region of interest" description="Disordered" evidence="10">
    <location>
        <begin position="116"/>
        <end position="182"/>
    </location>
</feature>
<evidence type="ECO:0000313" key="13">
    <source>
        <dbReference type="Proteomes" id="UP001150538"/>
    </source>
</evidence>
<dbReference type="InterPro" id="IPR016818">
    <property type="entry name" value="NOSIP"/>
</dbReference>
<dbReference type="PANTHER" id="PTHR13063:SF10">
    <property type="entry name" value="NITRIC OXIDE SYNTHASE-INTERACTING PROTEIN"/>
    <property type="match status" value="1"/>
</dbReference>
<dbReference type="Gene3D" id="3.30.40.10">
    <property type="entry name" value="Zinc/RING finger domain, C3HC4 (zinc finger)"/>
    <property type="match status" value="2"/>
</dbReference>
<evidence type="ECO:0000313" key="12">
    <source>
        <dbReference type="EMBL" id="KAJ1922029.1"/>
    </source>
</evidence>
<dbReference type="InterPro" id="IPR013083">
    <property type="entry name" value="Znf_RING/FYVE/PHD"/>
</dbReference>
<evidence type="ECO:0000256" key="7">
    <source>
        <dbReference type="PIRNR" id="PIRNR023577"/>
    </source>
</evidence>
<dbReference type="GO" id="GO:0005634">
    <property type="term" value="C:nucleus"/>
    <property type="evidence" value="ECO:0007669"/>
    <property type="project" value="UniProtKB-SubCell"/>
</dbReference>
<evidence type="ECO:0000256" key="2">
    <source>
        <dbReference type="ARBA" id="ARBA00008126"/>
    </source>
</evidence>
<feature type="domain" description="RING-type" evidence="11">
    <location>
        <begin position="271"/>
        <end position="313"/>
    </location>
</feature>
<dbReference type="Pfam" id="PF15906">
    <property type="entry name" value="zf-NOSIP"/>
    <property type="match status" value="1"/>
</dbReference>
<evidence type="ECO:0000256" key="6">
    <source>
        <dbReference type="ARBA" id="ARBA00023242"/>
    </source>
</evidence>
<dbReference type="PROSITE" id="PS00518">
    <property type="entry name" value="ZF_RING_1"/>
    <property type="match status" value="1"/>
</dbReference>
<dbReference type="EMBL" id="JANBPU010000002">
    <property type="protein sequence ID" value="KAJ1922029.1"/>
    <property type="molecule type" value="Genomic_DNA"/>
</dbReference>
<dbReference type="InterPro" id="IPR001841">
    <property type="entry name" value="Znf_RING"/>
</dbReference>
<keyword evidence="5" id="KW-0862">Zinc</keyword>
<evidence type="ECO:0000256" key="5">
    <source>
        <dbReference type="ARBA" id="ARBA00022833"/>
    </source>
</evidence>
<proteinExistence type="inferred from homology"/>
<accession>A0A9W8DX72</accession>
<evidence type="ECO:0000256" key="3">
    <source>
        <dbReference type="ARBA" id="ARBA00022723"/>
    </source>
</evidence>
<dbReference type="SUPFAM" id="SSF57850">
    <property type="entry name" value="RING/U-box"/>
    <property type="match status" value="2"/>
</dbReference>
<dbReference type="InterPro" id="IPR031790">
    <property type="entry name" value="Znf-NOSIP"/>
</dbReference>
<sequence>MPRHSKNNTALGFFTYHERQQLNYGTKKQRLGTDSKRLFDSCYLCLQPARDPVCCPEGHLSCHECILENILTQKKDIEYKTKAYKAALAKLEKENKDKKEVAREVLRERLLKNERIPSSRRAENSIKSSSVEGQNDGDNELKDIKPSERLLLTYDPSNKDEEEEEESTTTISEGDRKAAIAQKRKAEEMAVMEELEKEAAEKDKPKLPSYWLPSLTPETKERLPEPPKARVVCTGGPQEHPLKLKHLISIKFKKQGGSDSDSQKSRGDKLCPACDKNFTNGTKIQFLKACGHAFCQNCVKRFVVGSKQCFVCQEKCHSKDIIEIVGEGTGFVGSGGQAIAQKFDHAFQ</sequence>
<feature type="compositionally biased region" description="Basic and acidic residues" evidence="10">
    <location>
        <begin position="197"/>
        <end position="206"/>
    </location>
</feature>
<feature type="compositionally biased region" description="Basic and acidic residues" evidence="10">
    <location>
        <begin position="139"/>
        <end position="148"/>
    </location>
</feature>
<feature type="compositionally biased region" description="Basic and acidic residues" evidence="10">
    <location>
        <begin position="218"/>
        <end position="228"/>
    </location>
</feature>
<comment type="similarity">
    <text evidence="2 7">Belongs to the NOSIP family.</text>
</comment>
<dbReference type="SMART" id="SM00184">
    <property type="entry name" value="RING"/>
    <property type="match status" value="1"/>
</dbReference>
<keyword evidence="13" id="KW-1185">Reference proteome</keyword>
<keyword evidence="4 8" id="KW-0863">Zinc-finger</keyword>
<keyword evidence="9" id="KW-0175">Coiled coil</keyword>
<dbReference type="InterPro" id="IPR017907">
    <property type="entry name" value="Znf_RING_CS"/>
</dbReference>
<dbReference type="PANTHER" id="PTHR13063">
    <property type="entry name" value="ENOS INTERACTING PROTEIN"/>
    <property type="match status" value="1"/>
</dbReference>
<comment type="caution">
    <text evidence="12">The sequence shown here is derived from an EMBL/GenBank/DDBJ whole genome shotgun (WGS) entry which is preliminary data.</text>
</comment>
<keyword evidence="6 7" id="KW-0539">Nucleus</keyword>